<evidence type="ECO:0000313" key="1">
    <source>
        <dbReference type="EMBL" id="KAK4103006.1"/>
    </source>
</evidence>
<dbReference type="Proteomes" id="UP001305647">
    <property type="component" value="Unassembled WGS sequence"/>
</dbReference>
<keyword evidence="2" id="KW-1185">Reference proteome</keyword>
<dbReference type="AlphaFoldDB" id="A0AAN6Q8S6"/>
<dbReference type="EMBL" id="MU863630">
    <property type="protein sequence ID" value="KAK4103006.1"/>
    <property type="molecule type" value="Genomic_DNA"/>
</dbReference>
<evidence type="ECO:0000313" key="2">
    <source>
        <dbReference type="Proteomes" id="UP001305647"/>
    </source>
</evidence>
<name>A0AAN6Q8S6_9PEZI</name>
<comment type="caution">
    <text evidence="1">The sequence shown here is derived from an EMBL/GenBank/DDBJ whole genome shotgun (WGS) entry which is preliminary data.</text>
</comment>
<protein>
    <submittedName>
        <fullName evidence="1">Uncharacterized protein</fullName>
    </submittedName>
</protein>
<sequence length="157" mass="17335">MVSRTDPLPRQPSSANLTSDVRGWPHFMVIPACPLPKPQPGQPLRRRGVVQTLIWCAARSLAEGLCSSCFLFLHTKILPSSTISLRCMYVLCDVCGHPFASQLHSLSFCSHSSTQRPCATPMAAKDLRFCNDPTRLDVPRHVTTGRRSQNTSSKTVC</sequence>
<reference evidence="1" key="1">
    <citation type="journal article" date="2023" name="Mol. Phylogenet. Evol.">
        <title>Genome-scale phylogeny and comparative genomics of the fungal order Sordariales.</title>
        <authorList>
            <person name="Hensen N."/>
            <person name="Bonometti L."/>
            <person name="Westerberg I."/>
            <person name="Brannstrom I.O."/>
            <person name="Guillou S."/>
            <person name="Cros-Aarteil S."/>
            <person name="Calhoun S."/>
            <person name="Haridas S."/>
            <person name="Kuo A."/>
            <person name="Mondo S."/>
            <person name="Pangilinan J."/>
            <person name="Riley R."/>
            <person name="LaButti K."/>
            <person name="Andreopoulos B."/>
            <person name="Lipzen A."/>
            <person name="Chen C."/>
            <person name="Yan M."/>
            <person name="Daum C."/>
            <person name="Ng V."/>
            <person name="Clum A."/>
            <person name="Steindorff A."/>
            <person name="Ohm R.A."/>
            <person name="Martin F."/>
            <person name="Silar P."/>
            <person name="Natvig D.O."/>
            <person name="Lalanne C."/>
            <person name="Gautier V."/>
            <person name="Ament-Velasquez S.L."/>
            <person name="Kruys A."/>
            <person name="Hutchinson M.I."/>
            <person name="Powell A.J."/>
            <person name="Barry K."/>
            <person name="Miller A.N."/>
            <person name="Grigoriev I.V."/>
            <person name="Debuchy R."/>
            <person name="Gladieux P."/>
            <person name="Hiltunen Thoren M."/>
            <person name="Johannesson H."/>
        </authorList>
    </citation>
    <scope>NUCLEOTIDE SEQUENCE</scope>
    <source>
        <strain evidence="1">CBS 757.83</strain>
    </source>
</reference>
<organism evidence="1 2">
    <name type="scientific">Parathielavia hyrcaniae</name>
    <dbReference type="NCBI Taxonomy" id="113614"/>
    <lineage>
        <taxon>Eukaryota</taxon>
        <taxon>Fungi</taxon>
        <taxon>Dikarya</taxon>
        <taxon>Ascomycota</taxon>
        <taxon>Pezizomycotina</taxon>
        <taxon>Sordariomycetes</taxon>
        <taxon>Sordariomycetidae</taxon>
        <taxon>Sordariales</taxon>
        <taxon>Chaetomiaceae</taxon>
        <taxon>Parathielavia</taxon>
    </lineage>
</organism>
<reference evidence="1" key="2">
    <citation type="submission" date="2023-05" db="EMBL/GenBank/DDBJ databases">
        <authorList>
            <consortium name="Lawrence Berkeley National Laboratory"/>
            <person name="Steindorff A."/>
            <person name="Hensen N."/>
            <person name="Bonometti L."/>
            <person name="Westerberg I."/>
            <person name="Brannstrom I.O."/>
            <person name="Guillou S."/>
            <person name="Cros-Aarteil S."/>
            <person name="Calhoun S."/>
            <person name="Haridas S."/>
            <person name="Kuo A."/>
            <person name="Mondo S."/>
            <person name="Pangilinan J."/>
            <person name="Riley R."/>
            <person name="Labutti K."/>
            <person name="Andreopoulos B."/>
            <person name="Lipzen A."/>
            <person name="Chen C."/>
            <person name="Yanf M."/>
            <person name="Daum C."/>
            <person name="Ng V."/>
            <person name="Clum A."/>
            <person name="Ohm R."/>
            <person name="Martin F."/>
            <person name="Silar P."/>
            <person name="Natvig D."/>
            <person name="Lalanne C."/>
            <person name="Gautier V."/>
            <person name="Ament-Velasquez S.L."/>
            <person name="Kruys A."/>
            <person name="Hutchinson M.I."/>
            <person name="Powell A.J."/>
            <person name="Barry K."/>
            <person name="Miller A.N."/>
            <person name="Grigoriev I.V."/>
            <person name="Debuchy R."/>
            <person name="Gladieux P."/>
            <person name="Thoren M.H."/>
            <person name="Johannesson H."/>
        </authorList>
    </citation>
    <scope>NUCLEOTIDE SEQUENCE</scope>
    <source>
        <strain evidence="1">CBS 757.83</strain>
    </source>
</reference>
<accession>A0AAN6Q8S6</accession>
<gene>
    <name evidence="1" type="ORF">N658DRAFT_331516</name>
</gene>
<proteinExistence type="predicted"/>